<keyword evidence="3 6" id="KW-0645">Protease</keyword>
<dbReference type="InterPro" id="IPR000994">
    <property type="entry name" value="Pept_M24"/>
</dbReference>
<gene>
    <name evidence="6" type="primary">map</name>
    <name evidence="9" type="ORF">CfP315_0117</name>
</gene>
<dbReference type="GO" id="GO:0005829">
    <property type="term" value="C:cytosol"/>
    <property type="evidence" value="ECO:0007669"/>
    <property type="project" value="TreeGrafter"/>
</dbReference>
<comment type="catalytic activity">
    <reaction evidence="6 7">
        <text>Release of N-terminal amino acids, preferentially methionine, from peptides and arylamides.</text>
        <dbReference type="EC" id="3.4.11.18"/>
    </reaction>
</comment>
<dbReference type="PANTHER" id="PTHR43330:SF27">
    <property type="entry name" value="METHIONINE AMINOPEPTIDASE"/>
    <property type="match status" value="1"/>
</dbReference>
<evidence type="ECO:0000256" key="4">
    <source>
        <dbReference type="ARBA" id="ARBA00022723"/>
    </source>
</evidence>
<comment type="cofactor">
    <cofactor evidence="6">
        <name>Co(2+)</name>
        <dbReference type="ChEBI" id="CHEBI:48828"/>
    </cofactor>
    <cofactor evidence="6">
        <name>Zn(2+)</name>
        <dbReference type="ChEBI" id="CHEBI:29105"/>
    </cofactor>
    <cofactor evidence="6">
        <name>Mn(2+)</name>
        <dbReference type="ChEBI" id="CHEBI:29035"/>
    </cofactor>
    <cofactor evidence="6">
        <name>Fe(2+)</name>
        <dbReference type="ChEBI" id="CHEBI:29033"/>
    </cofactor>
    <text evidence="6">Binds 2 divalent metal cations per subunit. Has a high-affinity and a low affinity metal-binding site. The true nature of the physiological cofactor is under debate. The enzyme is active with cobalt, zinc, manganese or divalent iron ions. Most likely, methionine aminopeptidases function as mononuclear Fe(2+)-metalloproteases under physiological conditions, and the catalytically relevant metal-binding site has been assigned to the histidine-containing high-affinity site.</text>
</comment>
<dbReference type="InterPro" id="IPR036005">
    <property type="entry name" value="Creatinase/aminopeptidase-like"/>
</dbReference>
<keyword evidence="4 6" id="KW-0479">Metal-binding</keyword>
<dbReference type="GO" id="GO:0046872">
    <property type="term" value="F:metal ion binding"/>
    <property type="evidence" value="ECO:0007669"/>
    <property type="project" value="UniProtKB-UniRule"/>
</dbReference>
<evidence type="ECO:0000256" key="3">
    <source>
        <dbReference type="ARBA" id="ARBA00022670"/>
    </source>
</evidence>
<comment type="similarity">
    <text evidence="6">Belongs to the peptidase M24A family. Methionine aminopeptidase type 1 subfamily.</text>
</comment>
<dbReference type="AlphaFoldDB" id="A0AA48I3V5"/>
<feature type="binding site" evidence="6">
    <location>
        <position position="77"/>
    </location>
    <ligand>
        <name>substrate</name>
    </ligand>
</feature>
<dbReference type="Pfam" id="PF00557">
    <property type="entry name" value="Peptidase_M24"/>
    <property type="match status" value="1"/>
</dbReference>
<comment type="subunit">
    <text evidence="6">Monomer.</text>
</comment>
<feature type="binding site" evidence="6">
    <location>
        <position position="172"/>
    </location>
    <ligand>
        <name>a divalent metal cation</name>
        <dbReference type="ChEBI" id="CHEBI:60240"/>
        <label>2</label>
        <note>catalytic</note>
    </ligand>
</feature>
<name>A0AA48I3V5_9FIRM</name>
<accession>A0AA48I3V5</accession>
<dbReference type="HAMAP" id="MF_01974">
    <property type="entry name" value="MetAP_1"/>
    <property type="match status" value="1"/>
</dbReference>
<organism evidence="9">
    <name type="scientific">Candidatus Improbicoccus pseudotrichonymphae</name>
    <dbReference type="NCBI Taxonomy" id="3033792"/>
    <lineage>
        <taxon>Bacteria</taxon>
        <taxon>Bacillati</taxon>
        <taxon>Bacillota</taxon>
        <taxon>Clostridia</taxon>
        <taxon>Candidatus Improbicoccus</taxon>
    </lineage>
</organism>
<protein>
    <recommendedName>
        <fullName evidence="6 7">Methionine aminopeptidase</fullName>
        <shortName evidence="6">MAP</shortName>
        <shortName evidence="6">MetAP</shortName>
        <ecNumber evidence="6 7">3.4.11.18</ecNumber>
    </recommendedName>
    <alternativeName>
        <fullName evidence="6">Peptidase M</fullName>
    </alternativeName>
</protein>
<feature type="binding site" evidence="6">
    <location>
        <position position="236"/>
    </location>
    <ligand>
        <name>a divalent metal cation</name>
        <dbReference type="ChEBI" id="CHEBI:60240"/>
        <label>2</label>
        <note>catalytic</note>
    </ligand>
</feature>
<dbReference type="Gene3D" id="3.90.230.10">
    <property type="entry name" value="Creatinase/methionine aminopeptidase superfamily"/>
    <property type="match status" value="1"/>
</dbReference>
<dbReference type="EMBL" id="AP027924">
    <property type="protein sequence ID" value="BED91614.1"/>
    <property type="molecule type" value="Genomic_DNA"/>
</dbReference>
<dbReference type="PROSITE" id="PS00680">
    <property type="entry name" value="MAP_1"/>
    <property type="match status" value="1"/>
</dbReference>
<feature type="binding site" evidence="6">
    <location>
        <position position="236"/>
    </location>
    <ligand>
        <name>a divalent metal cation</name>
        <dbReference type="ChEBI" id="CHEBI:60240"/>
        <label>1</label>
    </ligand>
</feature>
<comment type="function">
    <text evidence="1 6">Removes the N-terminal methionine from nascent proteins. The N-terminal methionine is often cleaved when the second residue in the primary sequence is small and uncharged (Met-Ala-, Cys, Gly, Pro, Ser, Thr, or Val). Requires deformylation of the N(alpha)-formylated initiator methionine before it can be hydrolyzed.</text>
</comment>
<dbReference type="GO" id="GO:0004239">
    <property type="term" value="F:initiator methionyl aminopeptidase activity"/>
    <property type="evidence" value="ECO:0007669"/>
    <property type="project" value="UniProtKB-UniRule"/>
</dbReference>
<evidence type="ECO:0000256" key="6">
    <source>
        <dbReference type="HAMAP-Rule" id="MF_01974"/>
    </source>
</evidence>
<feature type="binding site" evidence="6">
    <location>
        <position position="205"/>
    </location>
    <ligand>
        <name>a divalent metal cation</name>
        <dbReference type="ChEBI" id="CHEBI:60240"/>
        <label>2</label>
        <note>catalytic</note>
    </ligand>
</feature>
<proteinExistence type="inferred from homology"/>
<keyword evidence="5 6" id="KW-0378">Hydrolase</keyword>
<dbReference type="CDD" id="cd01086">
    <property type="entry name" value="MetAP1"/>
    <property type="match status" value="1"/>
</dbReference>
<keyword evidence="2 6" id="KW-0031">Aminopeptidase</keyword>
<dbReference type="NCBIfam" id="TIGR00500">
    <property type="entry name" value="met_pdase_I"/>
    <property type="match status" value="1"/>
</dbReference>
<reference evidence="9" key="1">
    <citation type="journal article" date="2023" name="ISME J.">
        <title>Emergence of putative energy parasites within Clostridia revealed by genome analysis of a novel endosymbiotic clade.</title>
        <authorList>
            <person name="Takahashi K."/>
            <person name="Kuwahara H."/>
            <person name="Horikawa Y."/>
            <person name="Izawa K."/>
            <person name="Kato D."/>
            <person name="Inagaki T."/>
            <person name="Yuki M."/>
            <person name="Ohkuma M."/>
            <person name="Hongoh Y."/>
        </authorList>
    </citation>
    <scope>NUCLEOTIDE SEQUENCE</scope>
    <source>
        <strain evidence="9">CfP3-15</strain>
    </source>
</reference>
<evidence type="ECO:0000256" key="7">
    <source>
        <dbReference type="RuleBase" id="RU003653"/>
    </source>
</evidence>
<dbReference type="PANTHER" id="PTHR43330">
    <property type="entry name" value="METHIONINE AMINOPEPTIDASE"/>
    <property type="match status" value="1"/>
</dbReference>
<evidence type="ECO:0000313" key="9">
    <source>
        <dbReference type="EMBL" id="BED91614.1"/>
    </source>
</evidence>
<evidence type="ECO:0000259" key="8">
    <source>
        <dbReference type="Pfam" id="PF00557"/>
    </source>
</evidence>
<feature type="binding site" evidence="6">
    <location>
        <position position="106"/>
    </location>
    <ligand>
        <name>a divalent metal cation</name>
        <dbReference type="ChEBI" id="CHEBI:60240"/>
        <label>2</label>
        <note>catalytic</note>
    </ligand>
</feature>
<feature type="domain" description="Peptidase M24" evidence="8">
    <location>
        <begin position="12"/>
        <end position="243"/>
    </location>
</feature>
<dbReference type="EC" id="3.4.11.18" evidence="6 7"/>
<feature type="binding site" evidence="6">
    <location>
        <position position="106"/>
    </location>
    <ligand>
        <name>a divalent metal cation</name>
        <dbReference type="ChEBI" id="CHEBI:60240"/>
        <label>1</label>
    </ligand>
</feature>
<evidence type="ECO:0000256" key="5">
    <source>
        <dbReference type="ARBA" id="ARBA00022801"/>
    </source>
</evidence>
<evidence type="ECO:0000256" key="2">
    <source>
        <dbReference type="ARBA" id="ARBA00022438"/>
    </source>
</evidence>
<dbReference type="InterPro" id="IPR002467">
    <property type="entry name" value="Pept_M24A_MAP1"/>
</dbReference>
<dbReference type="GO" id="GO:0070006">
    <property type="term" value="F:metalloaminopeptidase activity"/>
    <property type="evidence" value="ECO:0007669"/>
    <property type="project" value="UniProtKB-UniRule"/>
</dbReference>
<sequence>MIDLKNSEEIKIMRQAGRISALALRAVGEAIRPGISTMELDIIAKEFIKKSNGVPSFLNFLDYPATTCISINEEIVHGIPDKNKILKEGDIVSVDVGACYKGYHGDNARTFPCGVISEEASRLLKITEDSLYFAIDFISKNKDITTGDLGFAVQNFIESNDGYGVVKNYTGHGIGRSIHETPRIPNYGNPGEGVNIVSGMTIAVEPMVTIGSPDYKVLDDKWTVVTLSGNLSAHFEHTIAVTDSGVEILTLE</sequence>
<dbReference type="PRINTS" id="PR00599">
    <property type="entry name" value="MAPEPTIDASE"/>
</dbReference>
<dbReference type="SUPFAM" id="SSF55920">
    <property type="entry name" value="Creatinase/aminopeptidase"/>
    <property type="match status" value="1"/>
</dbReference>
<dbReference type="KEGG" id="ips:CfP315_0117"/>
<dbReference type="Proteomes" id="UP001337580">
    <property type="component" value="Chromosome"/>
</dbReference>
<dbReference type="GO" id="GO:0006508">
    <property type="term" value="P:proteolysis"/>
    <property type="evidence" value="ECO:0007669"/>
    <property type="project" value="UniProtKB-KW"/>
</dbReference>
<feature type="binding site" evidence="6">
    <location>
        <position position="95"/>
    </location>
    <ligand>
        <name>a divalent metal cation</name>
        <dbReference type="ChEBI" id="CHEBI:60240"/>
        <label>1</label>
    </ligand>
</feature>
<evidence type="ECO:0000256" key="1">
    <source>
        <dbReference type="ARBA" id="ARBA00002521"/>
    </source>
</evidence>
<dbReference type="InterPro" id="IPR001714">
    <property type="entry name" value="Pept_M24_MAP"/>
</dbReference>
<feature type="binding site" evidence="6">
    <location>
        <position position="179"/>
    </location>
    <ligand>
        <name>substrate</name>
    </ligand>
</feature>